<dbReference type="STRING" id="1802555.A2755_02770"/>
<dbReference type="Proteomes" id="UP000177029">
    <property type="component" value="Unassembled WGS sequence"/>
</dbReference>
<evidence type="ECO:0000256" key="3">
    <source>
        <dbReference type="SAM" id="Phobius"/>
    </source>
</evidence>
<comment type="caution">
    <text evidence="5">The sequence shown here is derived from an EMBL/GenBank/DDBJ whole genome shotgun (WGS) entry which is preliminary data.</text>
</comment>
<feature type="domain" description="Fibronectin type-III" evidence="4">
    <location>
        <begin position="243"/>
        <end position="337"/>
    </location>
</feature>
<protein>
    <recommendedName>
        <fullName evidence="4">Fibronectin type-III domain-containing protein</fullName>
    </recommendedName>
</protein>
<keyword evidence="3" id="KW-0472">Membrane</keyword>
<dbReference type="Gene3D" id="2.60.40.10">
    <property type="entry name" value="Immunoglobulins"/>
    <property type="match status" value="7"/>
</dbReference>
<evidence type="ECO:0000313" key="5">
    <source>
        <dbReference type="EMBL" id="OGM91292.1"/>
    </source>
</evidence>
<dbReference type="PANTHER" id="PTHR13817">
    <property type="entry name" value="TITIN"/>
    <property type="match status" value="1"/>
</dbReference>
<gene>
    <name evidence="5" type="ORF">A2755_02770</name>
</gene>
<feature type="domain" description="Fibronectin type-III" evidence="4">
    <location>
        <begin position="344"/>
        <end position="446"/>
    </location>
</feature>
<evidence type="ECO:0000313" key="6">
    <source>
        <dbReference type="Proteomes" id="UP000177029"/>
    </source>
</evidence>
<name>A0A1F8DS61_9BACT</name>
<dbReference type="Pfam" id="PF16656">
    <property type="entry name" value="Pur_ac_phosph_N"/>
    <property type="match status" value="1"/>
</dbReference>
<evidence type="ECO:0000259" key="4">
    <source>
        <dbReference type="PROSITE" id="PS50853"/>
    </source>
</evidence>
<feature type="domain" description="Fibronectin type-III" evidence="4">
    <location>
        <begin position="761"/>
        <end position="860"/>
    </location>
</feature>
<keyword evidence="3" id="KW-0812">Transmembrane</keyword>
<dbReference type="InterPro" id="IPR036116">
    <property type="entry name" value="FN3_sf"/>
</dbReference>
<feature type="domain" description="Fibronectin type-III" evidence="4">
    <location>
        <begin position="865"/>
        <end position="960"/>
    </location>
</feature>
<dbReference type="InterPro" id="IPR001434">
    <property type="entry name" value="OmcB-like_DUF11"/>
</dbReference>
<accession>A0A1F8DS61</accession>
<dbReference type="EMBL" id="MGIP01000011">
    <property type="protein sequence ID" value="OGM91292.1"/>
    <property type="molecule type" value="Genomic_DNA"/>
</dbReference>
<keyword evidence="1" id="KW-0677">Repeat</keyword>
<dbReference type="CDD" id="cd00063">
    <property type="entry name" value="FN3"/>
    <property type="match status" value="5"/>
</dbReference>
<dbReference type="InterPro" id="IPR013783">
    <property type="entry name" value="Ig-like_fold"/>
</dbReference>
<feature type="domain" description="Fibronectin type-III" evidence="4">
    <location>
        <begin position="450"/>
        <end position="544"/>
    </location>
</feature>
<dbReference type="Pfam" id="PF01345">
    <property type="entry name" value="DUF11"/>
    <property type="match status" value="1"/>
</dbReference>
<dbReference type="InterPro" id="IPR003961">
    <property type="entry name" value="FN3_dom"/>
</dbReference>
<dbReference type="SUPFAM" id="SSF49265">
    <property type="entry name" value="Fibronectin type III"/>
    <property type="match status" value="6"/>
</dbReference>
<dbReference type="SMART" id="SM00060">
    <property type="entry name" value="FN3"/>
    <property type="match status" value="10"/>
</dbReference>
<proteinExistence type="predicted"/>
<dbReference type="GO" id="GO:0003993">
    <property type="term" value="F:acid phosphatase activity"/>
    <property type="evidence" value="ECO:0007669"/>
    <property type="project" value="InterPro"/>
</dbReference>
<dbReference type="InterPro" id="IPR015914">
    <property type="entry name" value="PAPs_N"/>
</dbReference>
<keyword evidence="3" id="KW-1133">Transmembrane helix</keyword>
<dbReference type="PROSITE" id="PS50853">
    <property type="entry name" value="FN3"/>
    <property type="match status" value="7"/>
</dbReference>
<feature type="domain" description="Fibronectin type-III" evidence="4">
    <location>
        <begin position="968"/>
        <end position="1067"/>
    </location>
</feature>
<dbReference type="GO" id="GO:0046872">
    <property type="term" value="F:metal ion binding"/>
    <property type="evidence" value="ECO:0007669"/>
    <property type="project" value="InterPro"/>
</dbReference>
<evidence type="ECO:0000256" key="2">
    <source>
        <dbReference type="SAM" id="MobiDB-lite"/>
    </source>
</evidence>
<dbReference type="PANTHER" id="PTHR13817:SF73">
    <property type="entry name" value="FIBRONECTIN TYPE-III DOMAIN-CONTAINING PROTEIN"/>
    <property type="match status" value="1"/>
</dbReference>
<evidence type="ECO:0000256" key="1">
    <source>
        <dbReference type="ARBA" id="ARBA00022737"/>
    </source>
</evidence>
<reference evidence="5 6" key="1">
    <citation type="journal article" date="2016" name="Nat. Commun.">
        <title>Thousands of microbial genomes shed light on interconnected biogeochemical processes in an aquifer system.</title>
        <authorList>
            <person name="Anantharaman K."/>
            <person name="Brown C.T."/>
            <person name="Hug L.A."/>
            <person name="Sharon I."/>
            <person name="Castelle C.J."/>
            <person name="Probst A.J."/>
            <person name="Thomas B.C."/>
            <person name="Singh A."/>
            <person name="Wilkins M.J."/>
            <person name="Karaoz U."/>
            <person name="Brodie E.L."/>
            <person name="Williams K.H."/>
            <person name="Hubbard S.S."/>
            <person name="Banfield J.F."/>
        </authorList>
    </citation>
    <scope>NUCLEOTIDE SEQUENCE [LARGE SCALE GENOMIC DNA]</scope>
</reference>
<feature type="region of interest" description="Disordered" evidence="2">
    <location>
        <begin position="38"/>
        <end position="76"/>
    </location>
</feature>
<sequence length="1481" mass="156484">MKNIAKNIVIGLLMVGMIAGNGVFFASTSDARVPGIGTDSEAIPISQPKKTSGGSGGKVIAPEETDSGAVFNNHPNDKPTLRTCNITRDGADNKNCWEKIKPVKDGELVSFNVYYHNTSHESALNTKIALPDIRYNYNSQKVEITAKLWADNASAVYGDASLTVEEQPSGSWELQFQYTKWYPGYDIDNPDPLPNGQDGSTITSSQGINLGTVVGPPSELQVGQLVSVFKFVAAKKPVDNKPAVETRAATSISNASAKLNGYVDPKGSATTYWFEYGMSQTALTSLTSSQSLGTGAEDVQAAISGLKPNVTYYFRIAAQNEHGKSFGSVLSFKTKSVGDGSGSGPNALTNPATQITTNSARLQGSVNPNGLSTTYRFQYGTSPTLATFQSATISSAGSGELLVGVSAPVTGLTSNTTYYFRVTASNELGTDQGSILSFKTLEIPQGGSPIVQTKQATGVTHAQATLNGSVNPNGFNTTYWFEYGTSKLSLTSLTPSQSIGTGAGDVDAIMSGLTPNTTYYFRVAAQNEKGKSFGSVLMFTTGKDENGGNGNAPFVETRHATNITTSAGRLNGIVDPNAISTTYTFQYGTSPTLATHISLPLVSAGSGDGAVAVSSVVSGLKSDTTYYFRIVASNELGSVRGDILSFKTVSIQGGGSPIVKTTPATDILQTRAVLNGHVDANGLSTTYWFEYGTAKTSLTSLTPSQSIGTGAGDVTAFITGLTPNTTYYFRVAAQNEMGKSFGSVFTFTTQKDGGDDGKGAAPKATTLAATNISQTSSRLNGQVDPNGLSTGYQFQYGTSPTLETFQRTAASSAGSQDGAFNVSATISGLTGNSTYYFRVTASNELGTDQGAILSFTTGDQPGGLPMVKTNPAHEITHTSAQLRGYVDGNGFSASYWFEYGTQSTNLTSVTPTQDVSLVARDVESVITGLNPDTRYYFRIVAQNERGKSFGAILTFITNDDGNGGGGSAPDATTQDATDITKTSARLHGAVDPNGISTSYRFQYGTSATFDTFQNTTVSSVGSGTSAIDVSVPISGLSDNTTYYFRVTASNELGTDQGAILSFTTGQGDDDESIGGGGGGGGGSRLIIRTENVSVINSTSAIFYGAVRSRVSDPTVWFEYGTSEDDLSQKTEEKTYEGGDLVDFSIEVDDLRPGTTYYVRAVAKTRTASGEGEILDFNTFGSGARAPIVQTLLATNISQNAALLNGTVNPNGEPATAWFEYGRTAALGSKTFEQPIGSGTRAAQISHAITGLVPNTIYFFRVVGENRYGKAQGIIYVVRTTGAGTIPSGGGIPTVVTTSFGSGASCALLVPTLDNNQLAAGQEFVYTITYRNDCNYDLSNAYLKIILPTEVAYDSSNYPVADREQNSITYELGTIPQDAETEITINAKVANSASKGDVLIFSAILNFEDDRDRPQSISAYLTADVTSGRTLTATILDAFRALFGFWWFSLLLLLAVLFLLFWIFFRKDRREAEEAQVDVLRT</sequence>
<feature type="transmembrane region" description="Helical" evidence="3">
    <location>
        <begin position="1444"/>
        <end position="1464"/>
    </location>
</feature>
<feature type="domain" description="Fibronectin type-III" evidence="4">
    <location>
        <begin position="657"/>
        <end position="752"/>
    </location>
</feature>
<dbReference type="InterPro" id="IPR050964">
    <property type="entry name" value="Striated_Muscle_Regulatory"/>
</dbReference>
<organism evidence="5 6">
    <name type="scientific">Candidatus Wolfebacteria bacterium RIFCSPHIGHO2_01_FULL_48_22</name>
    <dbReference type="NCBI Taxonomy" id="1802555"/>
    <lineage>
        <taxon>Bacteria</taxon>
        <taxon>Candidatus Wolfeibacteriota</taxon>
    </lineage>
</organism>